<reference evidence="1 2" key="1">
    <citation type="submission" date="2016-10" db="EMBL/GenBank/DDBJ databases">
        <title>Comparative genomics uncovers the prolific and rare metabolic potential of the cyanobacterial genus Moorea.</title>
        <authorList>
            <person name="Leao T."/>
            <person name="Castelao G."/>
            <person name="Korobeynikov A."/>
            <person name="Monroe E.A."/>
            <person name="Podell S."/>
            <person name="Glukhov E."/>
            <person name="Allen E."/>
            <person name="Gerwick W.H."/>
            <person name="Gerwick L."/>
        </authorList>
    </citation>
    <scope>NUCLEOTIDE SEQUENCE [LARGE SCALE GENOMIC DNA]</scope>
    <source>
        <strain evidence="1 2">PNG5-198</strain>
    </source>
</reference>
<proteinExistence type="predicted"/>
<evidence type="ECO:0000313" key="1">
    <source>
        <dbReference type="EMBL" id="OLT61739.1"/>
    </source>
</evidence>
<keyword evidence="2" id="KW-1185">Reference proteome</keyword>
<protein>
    <submittedName>
        <fullName evidence="1">Uncharacterized protein</fullName>
    </submittedName>
</protein>
<sequence>PHLPISPSPHLPISPSPYSLLPTPYFLMQAPKIDQRSYKDIVAYTEACAKAFTEWRPLADNKPDGGRSLIRIFGHLATIVGDRLNQVPDKNFLAFLDLIGTSIGPPQPARVPLTFYLATGSTEALVPAQTEVAAPPTEGEEEEVIFETERDLVLTNVQLQAVFVREPEQDRYSDRTQQGTGQENAAFLTFAGDQPIEHSLYLACDHLLTLPESKTLTLTIDSPNAVGLAAVPITWSYWNGEVWKPILGIIEGLEVEIGYGQVIVQPGKAIDYQGREINLSDRDSLPWSPNSSQTRLVVISYSESEPVLELIAETDTSKPANTHIRLARLDIDDQNQISKSFPSLTNSGNSQWQVSIENLPVPSQDSINGINAAWLKAQLTNTPLPPPQSLPQVNHISASVEIHGSDIAPDLCFFDTDELDLSKDFYPFGEEPGFNDTFYFASQEIFSKPGAEVTVTLVLSSDAPAVNTNGGVEVRWEAWNGSSWEVVKHNSSGLSAANFTIGGAFTFTLPDQMESQPVNGESNYWLRARIIRGNYGTEEATAEQTTSTTLQPSRAISTTLTQAVSSGVNTLRLSSASGFQANDSILIGANTSQPEYAEISSISSNTLTLTNSINSDHASGATVELFEQEVSSGINIIKVDSVRGFLPSDRIRIDPGTNNQEDLEIVSINFNENTLTLTSNLTDSHPVETSVVLLPASALAPPVVKSLTLSYTYNSGDSPLSACLTYNDFTYVDCTTHANQDGSPFEPFTPTPDLRPTLYLGFDAPFANRPVTIYAQVEPPVPGELATSPTITQKAVIVPEYASPDRWVRLGVEVDETAAMSQPGLVRFIGPTDLTKQSEFGRELYWLRIRWQWGDFRVPPRLQQLLLNTTWATQASTIENEILGSSNGNPDQTFSTLQFPVLEGQQLEVREEEETDLQEEVWVVWQEVSDFYGSGPEDRHYLLNHLTGEVSFGNNQQGRIPALGSNNIRMVYYRTGGGKQGNKPAETITELKTTVPYVDSVTNLEAASGGSNQESLEWVKEQGPKTLRHRYKAVTAEDIEDLVYQASTDVARAWAITPKFNPKDLQWLPNYYLPLEQSGTITVSLWSQGNDPPTTYQLQVKINGPGQTIAYEEKIFTSDQSSDRELSYPVTPSQFSLGTEWYVTMVNLGDVNVSGDITIEYPDGSLTGNFNLPPKTTSDHADNSPYLDRDDVGQVELIIIPDSSARQPTPSLALLDLVEEYILARCAPTLDLRVTGPYWVEVTVTAEVVPLSLDLAEAVVIGVNDALNHFLHPLTGGVEGQGWPFGRQPHKSDLYRLIESVPGVNYVKSLSIDLGNIPDEQMNRFLIYSGQHQISLGQDF</sequence>
<organism evidence="1 2">
    <name type="scientific">Moorena bouillonii PNG</name>
    <dbReference type="NCBI Taxonomy" id="568701"/>
    <lineage>
        <taxon>Bacteria</taxon>
        <taxon>Bacillati</taxon>
        <taxon>Cyanobacteriota</taxon>
        <taxon>Cyanophyceae</taxon>
        <taxon>Coleofasciculales</taxon>
        <taxon>Coleofasciculaceae</taxon>
        <taxon>Moorena</taxon>
    </lineage>
</organism>
<name>A0A1U7N708_9CYAN</name>
<dbReference type="EMBL" id="MKZS01000001">
    <property type="protein sequence ID" value="OLT61739.1"/>
    <property type="molecule type" value="Genomic_DNA"/>
</dbReference>
<feature type="non-terminal residue" evidence="1">
    <location>
        <position position="1"/>
    </location>
</feature>
<evidence type="ECO:0000313" key="2">
    <source>
        <dbReference type="Proteomes" id="UP000186657"/>
    </source>
</evidence>
<comment type="caution">
    <text evidence="1">The sequence shown here is derived from an EMBL/GenBank/DDBJ whole genome shotgun (WGS) entry which is preliminary data.</text>
</comment>
<gene>
    <name evidence="1" type="ORF">BJP37_24650</name>
</gene>
<accession>A0A1U7N708</accession>
<dbReference type="Proteomes" id="UP000186657">
    <property type="component" value="Unassembled WGS sequence"/>
</dbReference>